<dbReference type="AlphaFoldDB" id="A0A557PAE9"/>
<keyword evidence="1" id="KW-1133">Transmembrane helix</keyword>
<evidence type="ECO:0000313" key="2">
    <source>
        <dbReference type="EMBL" id="TVO37621.1"/>
    </source>
</evidence>
<feature type="transmembrane region" description="Helical" evidence="1">
    <location>
        <begin position="131"/>
        <end position="149"/>
    </location>
</feature>
<accession>A0A557PAE9</accession>
<name>A0A557PAE9_9VIBR</name>
<sequence length="165" mass="19032">MKTTRKKISVQYAITYSVDEYDRNGFLKPSLWLWLSWLFLAKAWIVFIVASASRTMSTKLLSLIYPVPDSLYLGLLVGLPVVILAWAISLRTLERVWLNKILSFGRSYTIAVVSVQFVITLYHLSLTLWQFNWSDALTLLGLVWLLIYLSHSQRVKDTFTTPNLV</sequence>
<dbReference type="OrthoDB" id="6314776at2"/>
<feature type="transmembrane region" description="Helical" evidence="1">
    <location>
        <begin position="70"/>
        <end position="88"/>
    </location>
</feature>
<feature type="transmembrane region" description="Helical" evidence="1">
    <location>
        <begin position="31"/>
        <end position="50"/>
    </location>
</feature>
<keyword evidence="1" id="KW-0472">Membrane</keyword>
<comment type="caution">
    <text evidence="2">The sequence shown here is derived from an EMBL/GenBank/DDBJ whole genome shotgun (WGS) entry which is preliminary data.</text>
</comment>
<dbReference type="Pfam" id="PF11143">
    <property type="entry name" value="DUF2919"/>
    <property type="match status" value="1"/>
</dbReference>
<evidence type="ECO:0000313" key="3">
    <source>
        <dbReference type="Proteomes" id="UP000319828"/>
    </source>
</evidence>
<organism evidence="2 3">
    <name type="scientific">Vibrio algivorus</name>
    <dbReference type="NCBI Taxonomy" id="1667024"/>
    <lineage>
        <taxon>Bacteria</taxon>
        <taxon>Pseudomonadati</taxon>
        <taxon>Pseudomonadota</taxon>
        <taxon>Gammaproteobacteria</taxon>
        <taxon>Vibrionales</taxon>
        <taxon>Vibrionaceae</taxon>
        <taxon>Vibrio</taxon>
    </lineage>
</organism>
<protein>
    <submittedName>
        <fullName evidence="2">DUF2919 domain-containing protein</fullName>
    </submittedName>
</protein>
<keyword evidence="1" id="KW-0812">Transmembrane</keyword>
<reference evidence="2 3" key="1">
    <citation type="submission" date="2019-07" db="EMBL/GenBank/DDBJ databases">
        <title>The draft genome sequence of Vibrio algivorus M1486.</title>
        <authorList>
            <person name="Meng X."/>
        </authorList>
    </citation>
    <scope>NUCLEOTIDE SEQUENCE [LARGE SCALE GENOMIC DNA]</scope>
    <source>
        <strain evidence="2 3">M1486</strain>
    </source>
</reference>
<dbReference type="InterPro" id="IPR021318">
    <property type="entry name" value="DUF2919"/>
</dbReference>
<feature type="transmembrane region" description="Helical" evidence="1">
    <location>
        <begin position="108"/>
        <end position="125"/>
    </location>
</feature>
<proteinExistence type="predicted"/>
<gene>
    <name evidence="2" type="ORF">FOF44_06625</name>
</gene>
<dbReference type="EMBL" id="VMKJ01000009">
    <property type="protein sequence ID" value="TVO37621.1"/>
    <property type="molecule type" value="Genomic_DNA"/>
</dbReference>
<dbReference type="Proteomes" id="UP000319828">
    <property type="component" value="Unassembled WGS sequence"/>
</dbReference>
<evidence type="ECO:0000256" key="1">
    <source>
        <dbReference type="SAM" id="Phobius"/>
    </source>
</evidence>